<evidence type="ECO:0000313" key="1">
    <source>
        <dbReference type="EMBL" id="KAK3891891.1"/>
    </source>
</evidence>
<dbReference type="Pfam" id="PF00400">
    <property type="entry name" value="WD40"/>
    <property type="match status" value="1"/>
</dbReference>
<dbReference type="InterPro" id="IPR001680">
    <property type="entry name" value="WD40_rpt"/>
</dbReference>
<dbReference type="InterPro" id="IPR052778">
    <property type="entry name" value="Centrosome-WD_assoc"/>
</dbReference>
<dbReference type="InterPro" id="IPR015943">
    <property type="entry name" value="WD40/YVTN_repeat-like_dom_sf"/>
</dbReference>
<name>A0AAE1L0C0_PETCI</name>
<dbReference type="PANTHER" id="PTHR16220:SF0">
    <property type="entry name" value="WD REPEAT-CONTAINING PROTEIN WRAP73"/>
    <property type="match status" value="1"/>
</dbReference>
<gene>
    <name evidence="1" type="ORF">Pcinc_004249</name>
</gene>
<organism evidence="1 2">
    <name type="scientific">Petrolisthes cinctipes</name>
    <name type="common">Flat porcelain crab</name>
    <dbReference type="NCBI Taxonomy" id="88211"/>
    <lineage>
        <taxon>Eukaryota</taxon>
        <taxon>Metazoa</taxon>
        <taxon>Ecdysozoa</taxon>
        <taxon>Arthropoda</taxon>
        <taxon>Crustacea</taxon>
        <taxon>Multicrustacea</taxon>
        <taxon>Malacostraca</taxon>
        <taxon>Eumalacostraca</taxon>
        <taxon>Eucarida</taxon>
        <taxon>Decapoda</taxon>
        <taxon>Pleocyemata</taxon>
        <taxon>Anomura</taxon>
        <taxon>Galatheoidea</taxon>
        <taxon>Porcellanidae</taxon>
        <taxon>Petrolisthes</taxon>
    </lineage>
</organism>
<dbReference type="AlphaFoldDB" id="A0AAE1L0C0"/>
<dbReference type="SUPFAM" id="SSF50978">
    <property type="entry name" value="WD40 repeat-like"/>
    <property type="match status" value="1"/>
</dbReference>
<proteinExistence type="predicted"/>
<accession>A0AAE1L0C0</accession>
<keyword evidence="2" id="KW-1185">Reference proteome</keyword>
<dbReference type="GO" id="GO:1990811">
    <property type="term" value="C:MWP complex"/>
    <property type="evidence" value="ECO:0007669"/>
    <property type="project" value="TreeGrafter"/>
</dbReference>
<dbReference type="Proteomes" id="UP001286313">
    <property type="component" value="Unassembled WGS sequence"/>
</dbReference>
<comment type="caution">
    <text evidence="1">The sequence shown here is derived from an EMBL/GenBank/DDBJ whole genome shotgun (WGS) entry which is preliminary data.</text>
</comment>
<dbReference type="EMBL" id="JAWQEG010000298">
    <property type="protein sequence ID" value="KAK3891891.1"/>
    <property type="molecule type" value="Genomic_DNA"/>
</dbReference>
<dbReference type="InterPro" id="IPR036322">
    <property type="entry name" value="WD40_repeat_dom_sf"/>
</dbReference>
<dbReference type="Gene3D" id="2.130.10.10">
    <property type="entry name" value="YVTN repeat-like/Quinoprotein amine dehydrogenase"/>
    <property type="match status" value="3"/>
</dbReference>
<dbReference type="SUPFAM" id="SSF82171">
    <property type="entry name" value="DPP6 N-terminal domain-like"/>
    <property type="match status" value="1"/>
</dbReference>
<sequence length="456" mass="51220">MNFTEVLRTSIGQLSWSPDGRFCAVPVTARLEVRDATSLNTVVTFSCVDVVQVVEWAPDSCYLLSASYKRGLVEVWSVNDPDWRCKIDEGSAGLIKVCWAPDSRHILTTAEFYLRVTVWSLVNKTVSYITNPKNMIGGLQLSPDHEYLAVAERRDCKDSISLFETTSWQFVKNFEVATKDLAGLRWSNDGSVLAVWESPMEYKMFIYSLSGQCLATYSAYQWSLGIKSVAWSPSSQFLAIGSYDNKVRLMNHISWRITAEFPHTTILNSASTAVYNEKEKPLTGYPATLASVQGLPLVVETAYEEETRRPLELARVSVAAVKGATARLGIGTVQWSRDGRWLATRREDMPATLWVWSIPKLSLSVVLLHANSIKDFAWDQRQTRLAVCTSSCHVYFWSPFGCLTVTVPSAPLLQISSLRWHPVGQSLALVGRDQFSVCFLNKNRSLMQYTDDDDET</sequence>
<protein>
    <recommendedName>
        <fullName evidence="3">WD repeat-containing protein WRAP73</fullName>
    </recommendedName>
</protein>
<evidence type="ECO:0008006" key="3">
    <source>
        <dbReference type="Google" id="ProtNLM"/>
    </source>
</evidence>
<evidence type="ECO:0000313" key="2">
    <source>
        <dbReference type="Proteomes" id="UP001286313"/>
    </source>
</evidence>
<dbReference type="PANTHER" id="PTHR16220">
    <property type="entry name" value="WD REPEAT PROTEIN 8-RELATED"/>
    <property type="match status" value="1"/>
</dbReference>
<reference evidence="1" key="1">
    <citation type="submission" date="2023-10" db="EMBL/GenBank/DDBJ databases">
        <title>Genome assemblies of two species of porcelain crab, Petrolisthes cinctipes and Petrolisthes manimaculis (Anomura: Porcellanidae).</title>
        <authorList>
            <person name="Angst P."/>
        </authorList>
    </citation>
    <scope>NUCLEOTIDE SEQUENCE</scope>
    <source>
        <strain evidence="1">PB745_01</strain>
        <tissue evidence="1">Gill</tissue>
    </source>
</reference>
<dbReference type="GO" id="GO:0005815">
    <property type="term" value="C:microtubule organizing center"/>
    <property type="evidence" value="ECO:0007669"/>
    <property type="project" value="TreeGrafter"/>
</dbReference>
<dbReference type="SMART" id="SM00320">
    <property type="entry name" value="WD40"/>
    <property type="match status" value="3"/>
</dbReference>